<feature type="transmembrane region" description="Helical" evidence="7">
    <location>
        <begin position="425"/>
        <end position="446"/>
    </location>
</feature>
<feature type="transmembrane region" description="Helical" evidence="7">
    <location>
        <begin position="400"/>
        <end position="418"/>
    </location>
</feature>
<comment type="caution">
    <text evidence="9">The sequence shown here is derived from an EMBL/GenBank/DDBJ whole genome shotgun (WGS) entry which is preliminary data.</text>
</comment>
<evidence type="ECO:0000256" key="5">
    <source>
        <dbReference type="ARBA" id="ARBA00022989"/>
    </source>
</evidence>
<feature type="transmembrane region" description="Helical" evidence="7">
    <location>
        <begin position="80"/>
        <end position="96"/>
    </location>
</feature>
<dbReference type="FunFam" id="1.20.1250.20:FF:000284">
    <property type="entry name" value="Siderophore iron transporter mirB"/>
    <property type="match status" value="1"/>
</dbReference>
<proteinExistence type="inferred from homology"/>
<evidence type="ECO:0000256" key="7">
    <source>
        <dbReference type="SAM" id="Phobius"/>
    </source>
</evidence>
<keyword evidence="6 7" id="KW-0472">Membrane</keyword>
<comment type="subcellular location">
    <subcellularLocation>
        <location evidence="1">Membrane</location>
        <topology evidence="1">Multi-pass membrane protein</topology>
    </subcellularLocation>
</comment>
<dbReference type="InterPro" id="IPR020846">
    <property type="entry name" value="MFS_dom"/>
</dbReference>
<dbReference type="GeneID" id="41972561"/>
<feature type="transmembrane region" description="Helical" evidence="7">
    <location>
        <begin position="171"/>
        <end position="195"/>
    </location>
</feature>
<evidence type="ECO:0000256" key="1">
    <source>
        <dbReference type="ARBA" id="ARBA00004141"/>
    </source>
</evidence>
<dbReference type="InParanoid" id="A0A507BBG5"/>
<dbReference type="PROSITE" id="PS50850">
    <property type="entry name" value="MFS"/>
    <property type="match status" value="1"/>
</dbReference>
<feature type="transmembrane region" description="Helical" evidence="7">
    <location>
        <begin position="207"/>
        <end position="230"/>
    </location>
</feature>
<feature type="transmembrane region" description="Helical" evidence="7">
    <location>
        <begin position="290"/>
        <end position="311"/>
    </location>
</feature>
<comment type="similarity">
    <text evidence="2">Belongs to the major facilitator superfamily.</text>
</comment>
<feature type="transmembrane region" description="Helical" evidence="7">
    <location>
        <begin position="359"/>
        <end position="380"/>
    </location>
</feature>
<dbReference type="PANTHER" id="PTHR23501">
    <property type="entry name" value="MAJOR FACILITATOR SUPERFAMILY"/>
    <property type="match status" value="1"/>
</dbReference>
<dbReference type="OrthoDB" id="4078873at2759"/>
<protein>
    <recommendedName>
        <fullName evidence="8">Major facilitator superfamily (MFS) profile domain-containing protein</fullName>
    </recommendedName>
</protein>
<feature type="transmembrane region" description="Helical" evidence="7">
    <location>
        <begin position="236"/>
        <end position="258"/>
    </location>
</feature>
<organism evidence="9 10">
    <name type="scientific">Thyridium curvatum</name>
    <dbReference type="NCBI Taxonomy" id="1093900"/>
    <lineage>
        <taxon>Eukaryota</taxon>
        <taxon>Fungi</taxon>
        <taxon>Dikarya</taxon>
        <taxon>Ascomycota</taxon>
        <taxon>Pezizomycotina</taxon>
        <taxon>Sordariomycetes</taxon>
        <taxon>Sordariomycetidae</taxon>
        <taxon>Thyridiales</taxon>
        <taxon>Thyridiaceae</taxon>
        <taxon>Thyridium</taxon>
    </lineage>
</organism>
<dbReference type="EMBL" id="SKBQ01000026">
    <property type="protein sequence ID" value="TPX14719.1"/>
    <property type="molecule type" value="Genomic_DNA"/>
</dbReference>
<gene>
    <name evidence="9" type="ORF">E0L32_005114</name>
</gene>
<dbReference type="RefSeq" id="XP_030996430.1">
    <property type="nucleotide sequence ID" value="XM_031139600.1"/>
</dbReference>
<dbReference type="Gene3D" id="1.20.1250.20">
    <property type="entry name" value="MFS general substrate transporter like domains"/>
    <property type="match status" value="2"/>
</dbReference>
<feature type="domain" description="Major facilitator superfamily (MFS) profile" evidence="8">
    <location>
        <begin position="83"/>
        <end position="586"/>
    </location>
</feature>
<evidence type="ECO:0000313" key="10">
    <source>
        <dbReference type="Proteomes" id="UP000319257"/>
    </source>
</evidence>
<evidence type="ECO:0000313" key="9">
    <source>
        <dbReference type="EMBL" id="TPX14719.1"/>
    </source>
</evidence>
<name>A0A507BBG5_9PEZI</name>
<keyword evidence="4 7" id="KW-0812">Transmembrane</keyword>
<evidence type="ECO:0000256" key="6">
    <source>
        <dbReference type="ARBA" id="ARBA00023136"/>
    </source>
</evidence>
<evidence type="ECO:0000256" key="2">
    <source>
        <dbReference type="ARBA" id="ARBA00008335"/>
    </source>
</evidence>
<dbReference type="InterPro" id="IPR036259">
    <property type="entry name" value="MFS_trans_sf"/>
</dbReference>
<dbReference type="GO" id="GO:0022857">
    <property type="term" value="F:transmembrane transporter activity"/>
    <property type="evidence" value="ECO:0007669"/>
    <property type="project" value="InterPro"/>
</dbReference>
<feature type="transmembrane region" description="Helical" evidence="7">
    <location>
        <begin position="452"/>
        <end position="473"/>
    </location>
</feature>
<dbReference type="SUPFAM" id="SSF103473">
    <property type="entry name" value="MFS general substrate transporter"/>
    <property type="match status" value="2"/>
</dbReference>
<keyword evidence="10" id="KW-1185">Reference proteome</keyword>
<keyword evidence="3" id="KW-0813">Transport</keyword>
<dbReference type="InterPro" id="IPR011701">
    <property type="entry name" value="MFS"/>
</dbReference>
<feature type="transmembrane region" description="Helical" evidence="7">
    <location>
        <begin position="485"/>
        <end position="512"/>
    </location>
</feature>
<feature type="transmembrane region" description="Helical" evidence="7">
    <location>
        <begin position="563"/>
        <end position="582"/>
    </location>
</feature>
<dbReference type="PANTHER" id="PTHR23501:SF3">
    <property type="entry name" value="MAJOR FACILITATOR SUPERFAMILY (MFS) PROFILE DOMAIN-CONTAINING PROTEIN"/>
    <property type="match status" value="1"/>
</dbReference>
<dbReference type="AlphaFoldDB" id="A0A507BBG5"/>
<evidence type="ECO:0000259" key="8">
    <source>
        <dbReference type="PROSITE" id="PS50850"/>
    </source>
</evidence>
<feature type="transmembrane region" description="Helical" evidence="7">
    <location>
        <begin position="116"/>
        <end position="136"/>
    </location>
</feature>
<feature type="transmembrane region" description="Helical" evidence="7">
    <location>
        <begin position="148"/>
        <end position="165"/>
    </location>
</feature>
<sequence length="598" mass="66038">MVFFKRKDSDSEPEGVIYPTHEIAIRSPEITEKGTNANDSIQAQQQSSGAAEDAAKIPQNFQAGVQRIEAAASVWSKKEMVAAYACIWLIYFITSTEEVVVRTLTPFVTSAFQFHSLTPTVGVMASIFGGLSKLPLAKILDTWGRPQGLALSCFIWTIGFIMMAACKNVETYAAAQVFSTVGAQAVSWCMTVFIADTSSLRNRGLMLSFATSPYIVTTWIGGPMADAILAGPGWRWGFGIFAIIIPVVVAPLVAVLWYNQYKAVKRGIVKEHQREITLEKVKKYCIEIDLFGIILLAGGMALFLLPFNIWSFQAQQWRAPIIIAFIIVGFFLLVAFVLYEKYFAPVNFIPVSLLADRSVFFAGIMLFFLFFNSMVWGSYFTSMLMVVWNQSVTTTTYISNIYRVGSCFAALLIGYFIRLTGRFKWVACFYGMPLMILGVGLLLKFIHADDNVGYVIMTQIFVAFAGGPLVIAAEMSMMSPSSHQHIAVILAILDLFGSVGTAVGSTVAAAIWTGTFKDALRKYLPATAPIDQIFKSLYIQLAYPAGSPNRIGIAKAYSDSQRYMLITSVCALVAGWACTFIWRDIKLKNLKQNRGLVV</sequence>
<reference evidence="9 10" key="1">
    <citation type="submission" date="2019-06" db="EMBL/GenBank/DDBJ databases">
        <title>Draft genome sequence of the filamentous fungus Phialemoniopsis curvata isolated from diesel fuel.</title>
        <authorList>
            <person name="Varaljay V.A."/>
            <person name="Lyon W.J."/>
            <person name="Crouch A.L."/>
            <person name="Drake C.E."/>
            <person name="Hollomon J.M."/>
            <person name="Nadeau L.J."/>
            <person name="Nunn H.S."/>
            <person name="Stevenson B.S."/>
            <person name="Bojanowski C.L."/>
            <person name="Crookes-Goodson W.J."/>
        </authorList>
    </citation>
    <scope>NUCLEOTIDE SEQUENCE [LARGE SCALE GENOMIC DNA]</scope>
    <source>
        <strain evidence="9 10">D216</strain>
    </source>
</reference>
<feature type="transmembrane region" description="Helical" evidence="7">
    <location>
        <begin position="317"/>
        <end position="339"/>
    </location>
</feature>
<evidence type="ECO:0000256" key="4">
    <source>
        <dbReference type="ARBA" id="ARBA00022692"/>
    </source>
</evidence>
<dbReference type="Proteomes" id="UP000319257">
    <property type="component" value="Unassembled WGS sequence"/>
</dbReference>
<accession>A0A507BBG5</accession>
<dbReference type="Pfam" id="PF07690">
    <property type="entry name" value="MFS_1"/>
    <property type="match status" value="1"/>
</dbReference>
<keyword evidence="5 7" id="KW-1133">Transmembrane helix</keyword>
<dbReference type="GO" id="GO:0005886">
    <property type="term" value="C:plasma membrane"/>
    <property type="evidence" value="ECO:0007669"/>
    <property type="project" value="TreeGrafter"/>
</dbReference>
<evidence type="ECO:0000256" key="3">
    <source>
        <dbReference type="ARBA" id="ARBA00022448"/>
    </source>
</evidence>